<accession>A0A0J9XCZ4</accession>
<dbReference type="PANTHER" id="PTHR23033">
    <property type="entry name" value="BETA1,3-GALACTOSYLTRANSFERASE"/>
    <property type="match status" value="1"/>
</dbReference>
<dbReference type="InterPro" id="IPR026050">
    <property type="entry name" value="C1GALT1/C1GALT1_chp1"/>
</dbReference>
<feature type="region of interest" description="Disordered" evidence="7">
    <location>
        <begin position="553"/>
        <end position="585"/>
    </location>
</feature>
<gene>
    <name evidence="10" type="ORF">BN980_GECA08s03112g</name>
</gene>
<feature type="compositionally biased region" description="Basic and acidic residues" evidence="7">
    <location>
        <begin position="567"/>
        <end position="585"/>
    </location>
</feature>
<dbReference type="InterPro" id="IPR003609">
    <property type="entry name" value="Pan_app"/>
</dbReference>
<protein>
    <recommendedName>
        <fullName evidence="9">Apple domain-containing protein</fullName>
    </recommendedName>
</protein>
<keyword evidence="5 8" id="KW-1133">Transmembrane helix</keyword>
<comment type="subcellular location">
    <subcellularLocation>
        <location evidence="1">Membrane</location>
        <topology evidence="1">Single-pass type II membrane protein</topology>
    </subcellularLocation>
</comment>
<dbReference type="OrthoDB" id="414175at2759"/>
<comment type="similarity">
    <text evidence="2">Belongs to the glycosyltransferase 31 family. Beta3-Gal-T subfamily.</text>
</comment>
<dbReference type="Gene3D" id="3.50.4.10">
    <property type="entry name" value="Hepatocyte Growth Factor"/>
    <property type="match status" value="1"/>
</dbReference>
<evidence type="ECO:0000256" key="6">
    <source>
        <dbReference type="ARBA" id="ARBA00023136"/>
    </source>
</evidence>
<dbReference type="EMBL" id="CCBN010000008">
    <property type="protein sequence ID" value="CDO54684.1"/>
    <property type="molecule type" value="Genomic_DNA"/>
</dbReference>
<feature type="domain" description="Apple" evidence="9">
    <location>
        <begin position="455"/>
        <end position="490"/>
    </location>
</feature>
<evidence type="ECO:0000256" key="4">
    <source>
        <dbReference type="ARBA" id="ARBA00022968"/>
    </source>
</evidence>
<keyword evidence="11" id="KW-1185">Reference proteome</keyword>
<evidence type="ECO:0000256" key="2">
    <source>
        <dbReference type="ARBA" id="ARBA00006462"/>
    </source>
</evidence>
<evidence type="ECO:0000313" key="10">
    <source>
        <dbReference type="EMBL" id="CDO54684.1"/>
    </source>
</evidence>
<feature type="transmembrane region" description="Helical" evidence="8">
    <location>
        <begin position="29"/>
        <end position="47"/>
    </location>
</feature>
<dbReference type="SUPFAM" id="SSF57414">
    <property type="entry name" value="Hairpin loop containing domain-like"/>
    <property type="match status" value="1"/>
</dbReference>
<evidence type="ECO:0000259" key="9">
    <source>
        <dbReference type="Pfam" id="PF00024"/>
    </source>
</evidence>
<dbReference type="Proteomes" id="UP000242525">
    <property type="component" value="Unassembled WGS sequence"/>
</dbReference>
<name>A0A0J9XCZ4_GEOCN</name>
<evidence type="ECO:0000256" key="5">
    <source>
        <dbReference type="ARBA" id="ARBA00022989"/>
    </source>
</evidence>
<sequence length="585" mass="67611">MIAKLKNNILEPVIGFVTRLTSRKRFNHMLIAAGLIFTVTLILLFGFPENHPYSFEEIDEPPVGDGSSLHSSQFKFPTYTYQSALNAIRYQSNAAWRPSEVFDDGPAQRPKLDSIESFKSIGEYFKQPLVADYAQDADKIFLMIKTGATVLWKRLPIHLTTTLTRVPNFALYSDAASSIGGYEVIDILQNVTEETKNHDQFSMYKSMRKLKEANGGFISPSRYKLDGGWDLDKFKNLPMLLHAYNKNPNLDWYIFMDADSYIMFDNLMAYLGTLNPNRPYYLGSVAMYNDEAFNHGGSGVIISRKAMEETFGKHPEWVTEAEEKTIESCCGDYMVAYAMQQADIYPPSSRASPHVGNQVQGEPYQKVKFNDNSWCQRISTFHHLNPSDIELLWEYERLIGPQRRKNILYADIYRDFVAPHIEEVMNNWDNLADDLTFDANSVEYKDYVKSGTLPWKSFNECQRACEDHKPCLSWRYSNQTKTCGLSESVRLGRPELKYIKIEDVSESIGEEMVSGFMIPRIREMRSHDKKCDIIYKYNQEKLDADPFSEGWYRKNEQADQEAQQVLKKQEEEDKKKAEQVKKEEE</sequence>
<dbReference type="Pfam" id="PF00024">
    <property type="entry name" value="PAN_1"/>
    <property type="match status" value="1"/>
</dbReference>
<reference evidence="10" key="1">
    <citation type="submission" date="2014-03" db="EMBL/GenBank/DDBJ databases">
        <authorList>
            <person name="Casaregola S."/>
        </authorList>
    </citation>
    <scope>NUCLEOTIDE SEQUENCE [LARGE SCALE GENOMIC DNA]</scope>
    <source>
        <strain evidence="10">CLIB 918</strain>
    </source>
</reference>
<proteinExistence type="inferred from homology"/>
<keyword evidence="3 8" id="KW-0812">Transmembrane</keyword>
<comment type="caution">
    <text evidence="10">The sequence shown here is derived from an EMBL/GenBank/DDBJ whole genome shotgun (WGS) entry which is preliminary data.</text>
</comment>
<dbReference type="AlphaFoldDB" id="A0A0J9XCZ4"/>
<organism evidence="10 11">
    <name type="scientific">Geotrichum candidum</name>
    <name type="common">Oospora lactis</name>
    <name type="synonym">Dipodascus geotrichum</name>
    <dbReference type="NCBI Taxonomy" id="1173061"/>
    <lineage>
        <taxon>Eukaryota</taxon>
        <taxon>Fungi</taxon>
        <taxon>Dikarya</taxon>
        <taxon>Ascomycota</taxon>
        <taxon>Saccharomycotina</taxon>
        <taxon>Dipodascomycetes</taxon>
        <taxon>Dipodascales</taxon>
        <taxon>Dipodascaceae</taxon>
        <taxon>Geotrichum</taxon>
    </lineage>
</organism>
<evidence type="ECO:0000256" key="7">
    <source>
        <dbReference type="SAM" id="MobiDB-lite"/>
    </source>
</evidence>
<evidence type="ECO:0000256" key="1">
    <source>
        <dbReference type="ARBA" id="ARBA00004606"/>
    </source>
</evidence>
<keyword evidence="6 8" id="KW-0472">Membrane</keyword>
<dbReference type="STRING" id="1173061.A0A0J9XCZ4"/>
<dbReference type="GO" id="GO:0016020">
    <property type="term" value="C:membrane"/>
    <property type="evidence" value="ECO:0007669"/>
    <property type="project" value="UniProtKB-SubCell"/>
</dbReference>
<evidence type="ECO:0000313" key="11">
    <source>
        <dbReference type="Proteomes" id="UP000242525"/>
    </source>
</evidence>
<keyword evidence="4" id="KW-0735">Signal-anchor</keyword>
<evidence type="ECO:0000256" key="3">
    <source>
        <dbReference type="ARBA" id="ARBA00022692"/>
    </source>
</evidence>
<dbReference type="Gene3D" id="3.90.550.50">
    <property type="match status" value="1"/>
</dbReference>
<evidence type="ECO:0000256" key="8">
    <source>
        <dbReference type="SAM" id="Phobius"/>
    </source>
</evidence>
<dbReference type="PANTHER" id="PTHR23033:SF47">
    <property type="entry name" value="APPLE DOMAIN-CONTAINING PROTEIN-RELATED"/>
    <property type="match status" value="1"/>
</dbReference>